<dbReference type="Pfam" id="PF24057">
    <property type="entry name" value="DUF7358"/>
    <property type="match status" value="1"/>
</dbReference>
<dbReference type="Pfam" id="PF00010">
    <property type="entry name" value="HLH"/>
    <property type="match status" value="1"/>
</dbReference>
<keyword evidence="8" id="KW-0472">Membrane</keyword>
<dbReference type="SUPFAM" id="SSF53474">
    <property type="entry name" value="alpha/beta-Hydrolases"/>
    <property type="match status" value="1"/>
</dbReference>
<feature type="compositionally biased region" description="Gly residues" evidence="7">
    <location>
        <begin position="130"/>
        <end position="148"/>
    </location>
</feature>
<sequence length="1024" mass="112661">MYQPSSSSSSSSQAHNSTVSEPALTRYGSAPGSLLRTAVDAVIAGGAGGPRHPHPLMPTGSHYFSGESSESTSKVNDSSKDHNLHRSYGLQQDAFAGSSSSSSSLLRQRSSPAGFLSHLADNAGGGGGGGGGGFTITRGGGSSGGGNYGSNSGRLKSQMSFTGQDSLSQISEVSESVVVDASTSERAYAMDHCWDNSNSNSSSIVFSAPPSKRSKNIDGDILNCLTALDSQYSLPQTALEMATMEKLMHIPEDSVPCKIRAKRGCATHPRSIAERERRTRISGKLKKLQELVPNMDKQTSYADMLDLAVQHIKGLQTQVQVAAQFILNSPSDASTDSLLRLHRREKYKKWLWWSRCTSVFTVIQFVCAGYLLIKSPAYLSTDSACPLAMEWKSQLWKQRLLSFFMIMVSFVAVLQCFAGSDVLRWRSFYESQDDAWKCHYREVFDNGIRETLCCLGRVKYLSALEEDEVYSVARLLGDLVAYRATGTGHMELLAGLTLLQSQENSSESYEDAIEPPEAKMREAAALHKFAEAAYTGPLLDLGRNPFLFPCAWLYRQGILSPWSRNSRPVLEGDNWWRGHAAAFLKYVNLPPEVLRQGRVSQFKCQAAYFIVVLHHLRTVVITIRGTETPEDLITDGLCKECTLSTKDLAGLTNCSHIPSNIKKIVTSSFPHHAHSGIVEAARELFMQIEGNADIHGTESYGLLSQLLGVGCECYGYNIRIVGHSLGGAIAALLGLQLYSRYPNLHVYSFGPLPCVDFVVANACSEFITSIIYGNEFSSRLSIGSVMRLRAAAITSLSQDPKADSAMIFRLAHRFLNVSNYQRNKSEAEDQPDYYSGSNVQENLNHQICKSQCETDERGSKKQDAEKPKRERAVAAEHCQYANPFDSEEGNECGEYTLWADTKGKDHIVEIDNAELTNPFATDASSVDDPVTQFIDTVPSSKSHSDSDPPEMYLPGLVIHIIPVQNKPQTSIKPWRIGGSGRSYKAYLASRENFKDIIVSPSMFLDHLPWRCHDALKKLMKSVDD</sequence>
<dbReference type="InterPro" id="IPR002921">
    <property type="entry name" value="Fungal_lipase-type"/>
</dbReference>
<feature type="region of interest" description="Disordered" evidence="7">
    <location>
        <begin position="130"/>
        <end position="162"/>
    </location>
</feature>
<organism evidence="10 11">
    <name type="scientific">Arachis hypogaea</name>
    <name type="common">Peanut</name>
    <dbReference type="NCBI Taxonomy" id="3818"/>
    <lineage>
        <taxon>Eukaryota</taxon>
        <taxon>Viridiplantae</taxon>
        <taxon>Streptophyta</taxon>
        <taxon>Embryophyta</taxon>
        <taxon>Tracheophyta</taxon>
        <taxon>Spermatophyta</taxon>
        <taxon>Magnoliopsida</taxon>
        <taxon>eudicotyledons</taxon>
        <taxon>Gunneridae</taxon>
        <taxon>Pentapetalae</taxon>
        <taxon>rosids</taxon>
        <taxon>fabids</taxon>
        <taxon>Fabales</taxon>
        <taxon>Fabaceae</taxon>
        <taxon>Papilionoideae</taxon>
        <taxon>50 kb inversion clade</taxon>
        <taxon>dalbergioids sensu lato</taxon>
        <taxon>Dalbergieae</taxon>
        <taxon>Pterocarpus clade</taxon>
        <taxon>Arachis</taxon>
    </lineage>
</organism>
<keyword evidence="4" id="KW-0238">DNA-binding</keyword>
<keyword evidence="8" id="KW-0812">Transmembrane</keyword>
<dbReference type="InterPro" id="IPR011598">
    <property type="entry name" value="bHLH_dom"/>
</dbReference>
<keyword evidence="6" id="KW-0539">Nucleus</keyword>
<evidence type="ECO:0000256" key="6">
    <source>
        <dbReference type="ARBA" id="ARBA00023242"/>
    </source>
</evidence>
<dbReference type="GO" id="GO:0006629">
    <property type="term" value="P:lipid metabolic process"/>
    <property type="evidence" value="ECO:0007669"/>
    <property type="project" value="InterPro"/>
</dbReference>
<comment type="caution">
    <text evidence="10">The sequence shown here is derived from an EMBL/GenBank/DDBJ whole genome shotgun (WGS) entry which is preliminary data.</text>
</comment>
<accession>A0A445BDJ6</accession>
<feature type="domain" description="BHLH" evidence="9">
    <location>
        <begin position="265"/>
        <end position="315"/>
    </location>
</feature>
<reference evidence="10 11" key="1">
    <citation type="submission" date="2019-01" db="EMBL/GenBank/DDBJ databases">
        <title>Sequencing of cultivated peanut Arachis hypogaea provides insights into genome evolution and oil improvement.</title>
        <authorList>
            <person name="Chen X."/>
        </authorList>
    </citation>
    <scope>NUCLEOTIDE SEQUENCE [LARGE SCALE GENOMIC DNA]</scope>
    <source>
        <strain evidence="11">cv. Fuhuasheng</strain>
        <tissue evidence="10">Leaves</tissue>
    </source>
</reference>
<feature type="compositionally biased region" description="Low complexity" evidence="7">
    <location>
        <begin position="1"/>
        <end position="12"/>
    </location>
</feature>
<evidence type="ECO:0000256" key="4">
    <source>
        <dbReference type="ARBA" id="ARBA00023125"/>
    </source>
</evidence>
<feature type="compositionally biased region" description="Basic and acidic residues" evidence="7">
    <location>
        <begin position="852"/>
        <end position="872"/>
    </location>
</feature>
<evidence type="ECO:0000256" key="7">
    <source>
        <dbReference type="SAM" id="MobiDB-lite"/>
    </source>
</evidence>
<gene>
    <name evidence="10" type="ORF">Ahy_A09g041704</name>
</gene>
<dbReference type="GO" id="GO:0016787">
    <property type="term" value="F:hydrolase activity"/>
    <property type="evidence" value="ECO:0007669"/>
    <property type="project" value="UniProtKB-KW"/>
</dbReference>
<dbReference type="AlphaFoldDB" id="A0A445BDJ6"/>
<feature type="compositionally biased region" description="Polar residues" evidence="7">
    <location>
        <begin position="66"/>
        <end position="76"/>
    </location>
</feature>
<dbReference type="EMBL" id="SDMP01000009">
    <property type="protein sequence ID" value="RYR36746.1"/>
    <property type="molecule type" value="Genomic_DNA"/>
</dbReference>
<name>A0A445BDJ6_ARAHY</name>
<dbReference type="CDD" id="cd00519">
    <property type="entry name" value="Lipase_3"/>
    <property type="match status" value="1"/>
</dbReference>
<dbReference type="GO" id="GO:0003677">
    <property type="term" value="F:DNA binding"/>
    <property type="evidence" value="ECO:0007669"/>
    <property type="project" value="UniProtKB-KW"/>
</dbReference>
<evidence type="ECO:0000256" key="5">
    <source>
        <dbReference type="ARBA" id="ARBA00023163"/>
    </source>
</evidence>
<dbReference type="GO" id="GO:0046983">
    <property type="term" value="F:protein dimerization activity"/>
    <property type="evidence" value="ECO:0007669"/>
    <property type="project" value="InterPro"/>
</dbReference>
<dbReference type="Pfam" id="PF01764">
    <property type="entry name" value="Lipase_3"/>
    <property type="match status" value="1"/>
</dbReference>
<dbReference type="InterPro" id="IPR055782">
    <property type="entry name" value="DUF7358"/>
</dbReference>
<keyword evidence="2" id="KW-0378">Hydrolase</keyword>
<keyword evidence="5" id="KW-0804">Transcription</keyword>
<proteinExistence type="predicted"/>
<dbReference type="InterPro" id="IPR036638">
    <property type="entry name" value="HLH_DNA-bd_sf"/>
</dbReference>
<protein>
    <recommendedName>
        <fullName evidence="9">BHLH domain-containing protein</fullName>
    </recommendedName>
</protein>
<evidence type="ECO:0000256" key="8">
    <source>
        <dbReference type="SAM" id="Phobius"/>
    </source>
</evidence>
<dbReference type="CDD" id="cd11393">
    <property type="entry name" value="bHLH_AtbHLH_like"/>
    <property type="match status" value="1"/>
</dbReference>
<dbReference type="Gene3D" id="4.10.280.10">
    <property type="entry name" value="Helix-loop-helix DNA-binding domain"/>
    <property type="match status" value="1"/>
</dbReference>
<dbReference type="InterPro" id="IPR045239">
    <property type="entry name" value="bHLH95_bHLH"/>
</dbReference>
<dbReference type="PANTHER" id="PTHR47030:SF2">
    <property type="entry name" value="LIPASE CLASS 3 FAMILY PROTEIN"/>
    <property type="match status" value="1"/>
</dbReference>
<evidence type="ECO:0000256" key="2">
    <source>
        <dbReference type="ARBA" id="ARBA00022801"/>
    </source>
</evidence>
<dbReference type="Gene3D" id="3.40.50.1820">
    <property type="entry name" value="alpha/beta hydrolase"/>
    <property type="match status" value="1"/>
</dbReference>
<feature type="region of interest" description="Disordered" evidence="7">
    <location>
        <begin position="1"/>
        <end position="29"/>
    </location>
</feature>
<dbReference type="PANTHER" id="PTHR47030">
    <property type="entry name" value="LIPASE CLASS 3 FAMILY PROTEIN"/>
    <property type="match status" value="1"/>
</dbReference>
<dbReference type="SMART" id="SM00353">
    <property type="entry name" value="HLH"/>
    <property type="match status" value="1"/>
</dbReference>
<dbReference type="Proteomes" id="UP000289738">
    <property type="component" value="Chromosome A09"/>
</dbReference>
<feature type="region of interest" description="Disordered" evidence="7">
    <location>
        <begin position="45"/>
        <end position="84"/>
    </location>
</feature>
<feature type="region of interest" description="Disordered" evidence="7">
    <location>
        <begin position="851"/>
        <end position="872"/>
    </location>
</feature>
<evidence type="ECO:0000256" key="1">
    <source>
        <dbReference type="ARBA" id="ARBA00004123"/>
    </source>
</evidence>
<evidence type="ECO:0000259" key="9">
    <source>
        <dbReference type="PROSITE" id="PS50888"/>
    </source>
</evidence>
<evidence type="ECO:0000313" key="11">
    <source>
        <dbReference type="Proteomes" id="UP000289738"/>
    </source>
</evidence>
<evidence type="ECO:0000313" key="10">
    <source>
        <dbReference type="EMBL" id="RYR36746.1"/>
    </source>
</evidence>
<keyword evidence="8" id="KW-1133">Transmembrane helix</keyword>
<dbReference type="STRING" id="3818.A0A445BDJ6"/>
<dbReference type="InterPro" id="IPR029058">
    <property type="entry name" value="AB_hydrolase_fold"/>
</dbReference>
<dbReference type="SUPFAM" id="SSF47459">
    <property type="entry name" value="HLH, helix-loop-helix DNA-binding domain"/>
    <property type="match status" value="1"/>
</dbReference>
<comment type="subcellular location">
    <subcellularLocation>
        <location evidence="1">Nucleus</location>
    </subcellularLocation>
</comment>
<keyword evidence="3" id="KW-0805">Transcription regulation</keyword>
<dbReference type="PROSITE" id="PS50888">
    <property type="entry name" value="BHLH"/>
    <property type="match status" value="1"/>
</dbReference>
<evidence type="ECO:0000256" key="3">
    <source>
        <dbReference type="ARBA" id="ARBA00023015"/>
    </source>
</evidence>
<feature type="transmembrane region" description="Helical" evidence="8">
    <location>
        <begin position="350"/>
        <end position="373"/>
    </location>
</feature>
<keyword evidence="11" id="KW-1185">Reference proteome</keyword>
<dbReference type="GO" id="GO:0005634">
    <property type="term" value="C:nucleus"/>
    <property type="evidence" value="ECO:0007669"/>
    <property type="project" value="UniProtKB-SubCell"/>
</dbReference>
<feature type="transmembrane region" description="Helical" evidence="8">
    <location>
        <begin position="400"/>
        <end position="418"/>
    </location>
</feature>